<evidence type="ECO:0008006" key="3">
    <source>
        <dbReference type="Google" id="ProtNLM"/>
    </source>
</evidence>
<dbReference type="SUPFAM" id="SSF47598">
    <property type="entry name" value="Ribbon-helix-helix"/>
    <property type="match status" value="1"/>
</dbReference>
<proteinExistence type="predicted"/>
<organism evidence="1 2">
    <name type="scientific">Dehalococcoides mccartyi</name>
    <dbReference type="NCBI Taxonomy" id="61435"/>
    <lineage>
        <taxon>Bacteria</taxon>
        <taxon>Bacillati</taxon>
        <taxon>Chloroflexota</taxon>
        <taxon>Dehalococcoidia</taxon>
        <taxon>Dehalococcoidales</taxon>
        <taxon>Dehalococcoidaceae</taxon>
        <taxon>Dehalococcoides</taxon>
    </lineage>
</organism>
<dbReference type="Proteomes" id="UP000218257">
    <property type="component" value="Chromosome"/>
</dbReference>
<accession>A0AB33HQC0</accession>
<dbReference type="EMBL" id="AP017649">
    <property type="protein sequence ID" value="BAZ96845.1"/>
    <property type="molecule type" value="Genomic_DNA"/>
</dbReference>
<name>A0AB33HQC0_9CHLR</name>
<sequence length="60" mass="7047">MSKDSGKQPKSRMIHVRLPEELHKKLRIRAAETDMTIQDWVVNAIKTELEMQSKVKNQDE</sequence>
<reference evidence="1 2" key="1">
    <citation type="journal article" date="2017" name="Sci. Rep.">
        <title>Isolation and genomic characterization of a Dehalococcoides strain suggests genomic rearrangement during culture.</title>
        <authorList>
            <person name="Yohda M."/>
            <person name="Ikegami K."/>
            <person name="Aita Y."/>
            <person name="Kitajima M."/>
            <person name="Takechi A."/>
            <person name="Iwamoto M."/>
            <person name="Fukuda T."/>
            <person name="Tamura N."/>
            <person name="Shibasaki J."/>
            <person name="Koike S."/>
            <person name="Komatsu D."/>
            <person name="Miyagi S."/>
            <person name="Nishimura M."/>
            <person name="Uchino Y."/>
            <person name="Shiroma A."/>
            <person name="Shimoji M."/>
            <person name="Tamotsu H."/>
            <person name="Ashimine N."/>
            <person name="Shinzato M."/>
            <person name="Ohki S."/>
            <person name="Nakano K."/>
            <person name="Teruya K."/>
            <person name="Satou K."/>
            <person name="Hirano T."/>
            <person name="Yagi O."/>
        </authorList>
    </citation>
    <scope>NUCLEOTIDE SEQUENCE [LARGE SCALE GENOMIC DNA]</scope>
    <source>
        <strain evidence="1 2">UCH-ATV1</strain>
    </source>
</reference>
<dbReference type="AlphaFoldDB" id="A0AB33HQC0"/>
<protein>
    <recommendedName>
        <fullName evidence="3">Toxin-antitoxin system HicB family antitoxin</fullName>
    </recommendedName>
</protein>
<dbReference type="InterPro" id="IPR010985">
    <property type="entry name" value="Ribbon_hlx_hlx"/>
</dbReference>
<gene>
    <name evidence="1" type="ORF">DEHALATV1_0217</name>
</gene>
<evidence type="ECO:0000313" key="1">
    <source>
        <dbReference type="EMBL" id="BAZ96845.1"/>
    </source>
</evidence>
<dbReference type="GO" id="GO:0006355">
    <property type="term" value="P:regulation of DNA-templated transcription"/>
    <property type="evidence" value="ECO:0007669"/>
    <property type="project" value="InterPro"/>
</dbReference>
<evidence type="ECO:0000313" key="2">
    <source>
        <dbReference type="Proteomes" id="UP000218257"/>
    </source>
</evidence>
<dbReference type="InterPro" id="IPR013321">
    <property type="entry name" value="Arc_rbn_hlx_hlx"/>
</dbReference>
<dbReference type="Gene3D" id="1.10.1220.10">
    <property type="entry name" value="Met repressor-like"/>
    <property type="match status" value="1"/>
</dbReference>
<dbReference type="InterPro" id="IPR008651">
    <property type="entry name" value="Uncharacterised_HicB"/>
</dbReference>
<dbReference type="Pfam" id="PF05534">
    <property type="entry name" value="HicB"/>
    <property type="match status" value="1"/>
</dbReference>
<dbReference type="RefSeq" id="WP_077975023.1">
    <property type="nucleotide sequence ID" value="NZ_AP017649.1"/>
</dbReference>